<sequence length="687" mass="77334">MKSKMFKQAESLVRMNYFLLLIFLTLAPTALAIADEGTGSVDEAKPFVHPGLLHSHAELKFIQQKINTSQQPWKSAWEQLQAAEEAALDYTPKPFANVVRGVRNNPNIGSSDMSRDAAAAYAHALQWGLTHKEAHARKAIEILNAWATTLQSVSGHDARLLVGMDGVVFCNAAELLRHTSPLWPDADQKQFERMLRQVFYPVIKDFYPTANGNWDASMIQTMIAMGIFLDDRAMFDRAAKYYVAGTGNGAIEKYFNEFGECQESGRDQSHVQMGMGFLACACEMAWRQGVDLYAAADNRLARGFEYTAKYNLGEDVPYQRYRSVGDRYDYRAISAKGRGCFRPIYERIVHHYHDRMGLDMAYSRRVADQERPEGSHRQHMSWGTLTSYGLPVRGKLVVAGKNPAVLGHGVGMFKIGAQLAQDDFESLNNWVIQIQERSGFAPAKVAARNQSLDCRLPGRGCTAWFKQKLPTRVAITYQVVCPTPKPAIKGLQPRDINHFWMATDPLDPDQGLFDSNRYNGKFSSYDKIHGYYASTGGGGAVANRTTRMRRYPREVDGKPAEHLAFTDKDGRPGYLITPDKVMAVQLVAYDDLIQYIVDGKLIYQIARDDRIKIEGRDSQGELTIREADYDLDRFPIYREGYFGFRMVGTHHIYTNFRVVALEPEVSTAAALGSEPWTAPPNKHADER</sequence>
<feature type="domain" description="DUF6250" evidence="4">
    <location>
        <begin position="459"/>
        <end position="609"/>
    </location>
</feature>
<evidence type="ECO:0000259" key="3">
    <source>
        <dbReference type="Pfam" id="PF05426"/>
    </source>
</evidence>
<evidence type="ECO:0000313" key="6">
    <source>
        <dbReference type="Proteomes" id="UP000319817"/>
    </source>
</evidence>
<evidence type="ECO:0000313" key="5">
    <source>
        <dbReference type="EMBL" id="QDT09624.1"/>
    </source>
</evidence>
<dbReference type="InterPro" id="IPR046217">
    <property type="entry name" value="DUF6250"/>
</dbReference>
<accession>A0A517NR76</accession>
<feature type="domain" description="Alginate lyase" evidence="3">
    <location>
        <begin position="108"/>
        <end position="312"/>
    </location>
</feature>
<evidence type="ECO:0000259" key="4">
    <source>
        <dbReference type="Pfam" id="PF19763"/>
    </source>
</evidence>
<gene>
    <name evidence="5" type="ORF">K239x_15720</name>
</gene>
<keyword evidence="6" id="KW-1185">Reference proteome</keyword>
<dbReference type="SUPFAM" id="SSF48230">
    <property type="entry name" value="Chondroitin AC/alginate lyase"/>
    <property type="match status" value="1"/>
</dbReference>
<dbReference type="GO" id="GO:0016829">
    <property type="term" value="F:lyase activity"/>
    <property type="evidence" value="ECO:0007669"/>
    <property type="project" value="UniProtKB-KW"/>
</dbReference>
<keyword evidence="1" id="KW-0732">Signal</keyword>
<dbReference type="RefSeq" id="WP_145417174.1">
    <property type="nucleotide sequence ID" value="NZ_CP036526.1"/>
</dbReference>
<dbReference type="Pfam" id="PF19763">
    <property type="entry name" value="DUF6250"/>
    <property type="match status" value="1"/>
</dbReference>
<protein>
    <submittedName>
        <fullName evidence="5">Alginate lyase</fullName>
    </submittedName>
</protein>
<name>A0A517NR76_9BACT</name>
<dbReference type="OrthoDB" id="222550at2"/>
<dbReference type="Gene3D" id="2.60.120.200">
    <property type="match status" value="1"/>
</dbReference>
<keyword evidence="2 5" id="KW-0456">Lyase</keyword>
<dbReference type="Gene3D" id="1.50.10.100">
    <property type="entry name" value="Chondroitin AC/alginate lyase"/>
    <property type="match status" value="1"/>
</dbReference>
<dbReference type="Pfam" id="PF05426">
    <property type="entry name" value="Alginate_lyase"/>
    <property type="match status" value="1"/>
</dbReference>
<organism evidence="5 6">
    <name type="scientific">Stieleria marina</name>
    <dbReference type="NCBI Taxonomy" id="1930275"/>
    <lineage>
        <taxon>Bacteria</taxon>
        <taxon>Pseudomonadati</taxon>
        <taxon>Planctomycetota</taxon>
        <taxon>Planctomycetia</taxon>
        <taxon>Pirellulales</taxon>
        <taxon>Pirellulaceae</taxon>
        <taxon>Stieleria</taxon>
    </lineage>
</organism>
<proteinExistence type="predicted"/>
<dbReference type="GO" id="GO:0042597">
    <property type="term" value="C:periplasmic space"/>
    <property type="evidence" value="ECO:0007669"/>
    <property type="project" value="InterPro"/>
</dbReference>
<reference evidence="5 6" key="1">
    <citation type="submission" date="2019-02" db="EMBL/GenBank/DDBJ databases">
        <title>Deep-cultivation of Planctomycetes and their phenomic and genomic characterization uncovers novel biology.</title>
        <authorList>
            <person name="Wiegand S."/>
            <person name="Jogler M."/>
            <person name="Boedeker C."/>
            <person name="Pinto D."/>
            <person name="Vollmers J."/>
            <person name="Rivas-Marin E."/>
            <person name="Kohn T."/>
            <person name="Peeters S.H."/>
            <person name="Heuer A."/>
            <person name="Rast P."/>
            <person name="Oberbeckmann S."/>
            <person name="Bunk B."/>
            <person name="Jeske O."/>
            <person name="Meyerdierks A."/>
            <person name="Storesund J.E."/>
            <person name="Kallscheuer N."/>
            <person name="Luecker S."/>
            <person name="Lage O.M."/>
            <person name="Pohl T."/>
            <person name="Merkel B.J."/>
            <person name="Hornburger P."/>
            <person name="Mueller R.-W."/>
            <person name="Bruemmer F."/>
            <person name="Labrenz M."/>
            <person name="Spormann A.M."/>
            <person name="Op den Camp H."/>
            <person name="Overmann J."/>
            <person name="Amann R."/>
            <person name="Jetten M.S.M."/>
            <person name="Mascher T."/>
            <person name="Medema M.H."/>
            <person name="Devos D.P."/>
            <person name="Kaster A.-K."/>
            <person name="Ovreas L."/>
            <person name="Rohde M."/>
            <person name="Galperin M.Y."/>
            <person name="Jogler C."/>
        </authorList>
    </citation>
    <scope>NUCLEOTIDE SEQUENCE [LARGE SCALE GENOMIC DNA]</scope>
    <source>
        <strain evidence="5 6">K23_9</strain>
    </source>
</reference>
<evidence type="ECO:0000256" key="2">
    <source>
        <dbReference type="ARBA" id="ARBA00023239"/>
    </source>
</evidence>
<dbReference type="EMBL" id="CP036526">
    <property type="protein sequence ID" value="QDT09624.1"/>
    <property type="molecule type" value="Genomic_DNA"/>
</dbReference>
<dbReference type="InterPro" id="IPR008397">
    <property type="entry name" value="Alginate_lyase_dom"/>
</dbReference>
<evidence type="ECO:0000256" key="1">
    <source>
        <dbReference type="ARBA" id="ARBA00022729"/>
    </source>
</evidence>
<dbReference type="AlphaFoldDB" id="A0A517NR76"/>
<dbReference type="InterPro" id="IPR008929">
    <property type="entry name" value="Chondroitin_lyas"/>
</dbReference>
<dbReference type="Proteomes" id="UP000319817">
    <property type="component" value="Chromosome"/>
</dbReference>